<sequence>MQKINWYPGHMNKAKNQIEERLSLVDVVIEVLDARVPESSRNPVVAKLTENKPKVIVLNKSDLADPKLTKRWKNHYENETTVVVSLDSKHNSKLPELLKAIKQASAAKIEKLTQKGVVNPIIRAICVGIPNCGKSTILNRLVGKNVAVVGNKPGVTKNQNWLKVNQQIELLDTPGILWPKFEDPKVGMKLAAIGSIKETVFQFDDVALFLLDYLHAFYPKQLDKYLNTIEFDDNLPDLLMSMTQKFGFREDYDRYSYHFIQQVRKLKLGQFTFDFLTEVDHENDN</sequence>
<dbReference type="InterPro" id="IPR027417">
    <property type="entry name" value="P-loop_NTPase"/>
</dbReference>
<dbReference type="FunFam" id="3.40.50.300:FF:000590">
    <property type="entry name" value="Ribosome biogenesis GTPase A"/>
    <property type="match status" value="1"/>
</dbReference>
<dbReference type="PROSITE" id="PS51721">
    <property type="entry name" value="G_CP"/>
    <property type="match status" value="1"/>
</dbReference>
<comment type="function">
    <text evidence="4">Required for a late step of 50S ribosomal subunit assembly. Has GTPase activity.</text>
</comment>
<feature type="binding site" evidence="5">
    <location>
        <begin position="131"/>
        <end position="136"/>
    </location>
    <ligand>
        <name>GTP</name>
        <dbReference type="ChEBI" id="CHEBI:37565"/>
    </ligand>
</feature>
<keyword evidence="2 4" id="KW-0547">Nucleotide-binding</keyword>
<dbReference type="InterPro" id="IPR016478">
    <property type="entry name" value="GTPase_MTG1"/>
</dbReference>
<dbReference type="Gene3D" id="1.10.1580.10">
    <property type="match status" value="1"/>
</dbReference>
<comment type="similarity">
    <text evidence="4">Belongs to the TRAFAC class YlqF/YawG GTPase family. MTG1 subfamily.</text>
</comment>
<accession>A0A0R2DJ52</accession>
<dbReference type="GO" id="GO:0005737">
    <property type="term" value="C:cytoplasm"/>
    <property type="evidence" value="ECO:0007669"/>
    <property type="project" value="UniProtKB-SubCell"/>
</dbReference>
<evidence type="ECO:0000256" key="5">
    <source>
        <dbReference type="PIRSR" id="PIRSR006230-1"/>
    </source>
</evidence>
<dbReference type="NCBIfam" id="TIGR03596">
    <property type="entry name" value="GTPase_YlqF"/>
    <property type="match status" value="1"/>
</dbReference>
<keyword evidence="4" id="KW-0963">Cytoplasm</keyword>
<feature type="binding site" evidence="5">
    <location>
        <begin position="59"/>
        <end position="62"/>
    </location>
    <ligand>
        <name>GTP</name>
        <dbReference type="ChEBI" id="CHEBI:37565"/>
    </ligand>
</feature>
<name>A0A0R2DJ52_9LACO</name>
<dbReference type="PANTHER" id="PTHR45782:SF4">
    <property type="entry name" value="MITOCHONDRIAL RIBOSOME-ASSOCIATED GTPASE 1"/>
    <property type="match status" value="1"/>
</dbReference>
<feature type="binding site" evidence="5">
    <location>
        <position position="175"/>
    </location>
    <ligand>
        <name>GTP</name>
        <dbReference type="ChEBI" id="CHEBI:37565"/>
    </ligand>
</feature>
<dbReference type="Gene3D" id="3.40.50.300">
    <property type="entry name" value="P-loop containing nucleotide triphosphate hydrolases"/>
    <property type="match status" value="1"/>
</dbReference>
<proteinExistence type="inferred from homology"/>
<dbReference type="GO" id="GO:0005525">
    <property type="term" value="F:GTP binding"/>
    <property type="evidence" value="ECO:0007669"/>
    <property type="project" value="UniProtKB-KW"/>
</dbReference>
<comment type="caution">
    <text evidence="7">The sequence shown here is derived from an EMBL/GenBank/DDBJ whole genome shotgun (WGS) entry which is preliminary data.</text>
</comment>
<dbReference type="SUPFAM" id="SSF52540">
    <property type="entry name" value="P-loop containing nucleoside triphosphate hydrolases"/>
    <property type="match status" value="1"/>
</dbReference>
<organism evidence="7 8">
    <name type="scientific">Holzapfeliella floricola DSM 23037 = JCM 16512</name>
    <dbReference type="NCBI Taxonomy" id="1423744"/>
    <lineage>
        <taxon>Bacteria</taxon>
        <taxon>Bacillati</taxon>
        <taxon>Bacillota</taxon>
        <taxon>Bacilli</taxon>
        <taxon>Lactobacillales</taxon>
        <taxon>Lactobacillaceae</taxon>
        <taxon>Holzapfeliella</taxon>
    </lineage>
</organism>
<comment type="subcellular location">
    <subcellularLocation>
        <location evidence="4">Cytoplasm</location>
    </subcellularLocation>
</comment>
<protein>
    <recommendedName>
        <fullName evidence="1 4">Ribosome biogenesis GTPase A</fullName>
    </recommendedName>
</protein>
<evidence type="ECO:0000256" key="4">
    <source>
        <dbReference type="PIRNR" id="PIRNR006230"/>
    </source>
</evidence>
<dbReference type="InterPro" id="IPR023179">
    <property type="entry name" value="GTP-bd_ortho_bundle_sf"/>
</dbReference>
<dbReference type="Pfam" id="PF01926">
    <property type="entry name" value="MMR_HSR1"/>
    <property type="match status" value="1"/>
</dbReference>
<keyword evidence="8" id="KW-1185">Reference proteome</keyword>
<gene>
    <name evidence="7" type="ORF">FC86_GL000793</name>
</gene>
<dbReference type="InterPro" id="IPR006073">
    <property type="entry name" value="GTP-bd"/>
</dbReference>
<reference evidence="7 8" key="1">
    <citation type="journal article" date="2015" name="Genome Announc.">
        <title>Expanding the biotechnology potential of lactobacilli through comparative genomics of 213 strains and associated genera.</title>
        <authorList>
            <person name="Sun Z."/>
            <person name="Harris H.M."/>
            <person name="McCann A."/>
            <person name="Guo C."/>
            <person name="Argimon S."/>
            <person name="Zhang W."/>
            <person name="Yang X."/>
            <person name="Jeffery I.B."/>
            <person name="Cooney J.C."/>
            <person name="Kagawa T.F."/>
            <person name="Liu W."/>
            <person name="Song Y."/>
            <person name="Salvetti E."/>
            <person name="Wrobel A."/>
            <person name="Rasinkangas P."/>
            <person name="Parkhill J."/>
            <person name="Rea M.C."/>
            <person name="O'Sullivan O."/>
            <person name="Ritari J."/>
            <person name="Douillard F.P."/>
            <person name="Paul Ross R."/>
            <person name="Yang R."/>
            <person name="Briner A.E."/>
            <person name="Felis G.E."/>
            <person name="de Vos W.M."/>
            <person name="Barrangou R."/>
            <person name="Klaenhammer T.R."/>
            <person name="Caufield P.W."/>
            <person name="Cui Y."/>
            <person name="Zhang H."/>
            <person name="O'Toole P.W."/>
        </authorList>
    </citation>
    <scope>NUCLEOTIDE SEQUENCE [LARGE SCALE GENOMIC DNA]</scope>
    <source>
        <strain evidence="7 8">DSM 23037</strain>
    </source>
</reference>
<dbReference type="InterPro" id="IPR030378">
    <property type="entry name" value="G_CP_dom"/>
</dbReference>
<dbReference type="GO" id="GO:0003924">
    <property type="term" value="F:GTPase activity"/>
    <property type="evidence" value="ECO:0007669"/>
    <property type="project" value="TreeGrafter"/>
</dbReference>
<evidence type="ECO:0000256" key="3">
    <source>
        <dbReference type="ARBA" id="ARBA00023134"/>
    </source>
</evidence>
<evidence type="ECO:0000256" key="2">
    <source>
        <dbReference type="ARBA" id="ARBA00022741"/>
    </source>
</evidence>
<dbReference type="STRING" id="1423744.FC86_GL000793"/>
<dbReference type="PIRSF" id="PIRSF006230">
    <property type="entry name" value="MG442"/>
    <property type="match status" value="1"/>
</dbReference>
<dbReference type="InterPro" id="IPR019991">
    <property type="entry name" value="GTP-bd_ribosome_bgen"/>
</dbReference>
<dbReference type="AlphaFoldDB" id="A0A0R2DJ52"/>
<dbReference type="Proteomes" id="UP000051378">
    <property type="component" value="Unassembled WGS sequence"/>
</dbReference>
<feature type="domain" description="CP-type G" evidence="6">
    <location>
        <begin position="15"/>
        <end position="179"/>
    </location>
</feature>
<dbReference type="PATRIC" id="fig|1423744.4.peg.814"/>
<dbReference type="CDD" id="cd01856">
    <property type="entry name" value="YlqF"/>
    <property type="match status" value="1"/>
</dbReference>
<keyword evidence="3 4" id="KW-0342">GTP-binding</keyword>
<dbReference type="PANTHER" id="PTHR45782">
    <property type="entry name" value="MITOCHONDRIAL RIBOSOME-ASSOCIATED GTPASE 1"/>
    <property type="match status" value="1"/>
</dbReference>
<evidence type="ECO:0000256" key="1">
    <source>
        <dbReference type="ARBA" id="ARBA00014898"/>
    </source>
</evidence>
<evidence type="ECO:0000313" key="8">
    <source>
        <dbReference type="Proteomes" id="UP000051378"/>
    </source>
</evidence>
<evidence type="ECO:0000259" key="6">
    <source>
        <dbReference type="PROSITE" id="PS51721"/>
    </source>
</evidence>
<dbReference type="RefSeq" id="WP_056975001.1">
    <property type="nucleotide sequence ID" value="NZ_AYZL01000020.1"/>
</dbReference>
<dbReference type="EMBL" id="AYZL01000020">
    <property type="protein sequence ID" value="KRN03686.1"/>
    <property type="molecule type" value="Genomic_DNA"/>
</dbReference>
<evidence type="ECO:0000313" key="7">
    <source>
        <dbReference type="EMBL" id="KRN03686.1"/>
    </source>
</evidence>
<dbReference type="GO" id="GO:0006412">
    <property type="term" value="P:translation"/>
    <property type="evidence" value="ECO:0007669"/>
    <property type="project" value="TreeGrafter"/>
</dbReference>
<dbReference type="OrthoDB" id="9779790at2"/>